<dbReference type="GO" id="GO:0005886">
    <property type="term" value="C:plasma membrane"/>
    <property type="evidence" value="ECO:0007669"/>
    <property type="project" value="UniProtKB-SubCell"/>
</dbReference>
<evidence type="ECO:0000256" key="7">
    <source>
        <dbReference type="ARBA" id="ARBA00023136"/>
    </source>
</evidence>
<evidence type="ECO:0000256" key="8">
    <source>
        <dbReference type="ARBA" id="ARBA00060041"/>
    </source>
</evidence>
<dbReference type="PANTHER" id="PTHR47019">
    <property type="entry name" value="LIPID II FLIPPASE MURJ"/>
    <property type="match status" value="1"/>
</dbReference>
<organism evidence="12 13">
    <name type="scientific">Pseudomonas rhizosphaerae</name>
    <dbReference type="NCBI Taxonomy" id="216142"/>
    <lineage>
        <taxon>Bacteria</taxon>
        <taxon>Pseudomonadati</taxon>
        <taxon>Pseudomonadota</taxon>
        <taxon>Gammaproteobacteria</taxon>
        <taxon>Pseudomonadales</taxon>
        <taxon>Pseudomonadaceae</taxon>
        <taxon>Pseudomonas</taxon>
    </lineage>
</organism>
<name>A0A089YYI0_9PSED</name>
<dbReference type="OrthoDB" id="9816572at2"/>
<feature type="transmembrane region" description="Helical" evidence="10">
    <location>
        <begin position="83"/>
        <end position="110"/>
    </location>
</feature>
<dbReference type="InterPro" id="IPR004268">
    <property type="entry name" value="MurJ"/>
</dbReference>
<dbReference type="Proteomes" id="UP000029499">
    <property type="component" value="Chromosome"/>
</dbReference>
<feature type="transmembrane region" description="Helical" evidence="10">
    <location>
        <begin position="313"/>
        <end position="334"/>
    </location>
</feature>
<dbReference type="STRING" id="216142.LT40_19760"/>
<protein>
    <recommendedName>
        <fullName evidence="10">Probable lipid II flippase MurJ</fullName>
    </recommendedName>
</protein>
<feature type="transmembrane region" description="Helical" evidence="10">
    <location>
        <begin position="188"/>
        <end position="205"/>
    </location>
</feature>
<dbReference type="GO" id="GO:0009252">
    <property type="term" value="P:peptidoglycan biosynthetic process"/>
    <property type="evidence" value="ECO:0007669"/>
    <property type="project" value="UniProtKB-UniRule"/>
</dbReference>
<dbReference type="GO" id="GO:0034204">
    <property type="term" value="P:lipid translocation"/>
    <property type="evidence" value="ECO:0007669"/>
    <property type="project" value="TreeGrafter"/>
</dbReference>
<evidence type="ECO:0000313" key="12">
    <source>
        <dbReference type="EMBL" id="AIS19507.1"/>
    </source>
</evidence>
<dbReference type="GO" id="GO:0071555">
    <property type="term" value="P:cell wall organization"/>
    <property type="evidence" value="ECO:0007669"/>
    <property type="project" value="UniProtKB-UniRule"/>
</dbReference>
<keyword evidence="6 10" id="KW-1133">Transmembrane helix</keyword>
<keyword evidence="10" id="KW-0997">Cell inner membrane</keyword>
<feature type="transmembrane region" description="Helical" evidence="10">
    <location>
        <begin position="236"/>
        <end position="262"/>
    </location>
</feature>
<feature type="transmembrane region" description="Helical" evidence="10">
    <location>
        <begin position="27"/>
        <end position="45"/>
    </location>
</feature>
<dbReference type="eggNOG" id="COG0728">
    <property type="taxonomic scope" value="Bacteria"/>
</dbReference>
<dbReference type="AlphaFoldDB" id="A0A089YYI0"/>
<evidence type="ECO:0000256" key="5">
    <source>
        <dbReference type="ARBA" id="ARBA00022984"/>
    </source>
</evidence>
<evidence type="ECO:0000256" key="3">
    <source>
        <dbReference type="ARBA" id="ARBA00022692"/>
    </source>
</evidence>
<comment type="subcellular location">
    <subcellularLocation>
        <location evidence="10">Cell inner membrane</location>
        <topology evidence="10">Multi-pass membrane protein</topology>
    </subcellularLocation>
    <subcellularLocation>
        <location evidence="1">Cell membrane</location>
        <topology evidence="1">Multi-pass membrane protein</topology>
    </subcellularLocation>
</comment>
<dbReference type="GO" id="GO:0008360">
    <property type="term" value="P:regulation of cell shape"/>
    <property type="evidence" value="ECO:0007669"/>
    <property type="project" value="UniProtKB-UniRule"/>
</dbReference>
<evidence type="ECO:0000256" key="10">
    <source>
        <dbReference type="HAMAP-Rule" id="MF_02078"/>
    </source>
</evidence>
<comment type="function">
    <text evidence="8 10 11">Involved in peptidoglycan biosynthesis. Transports lipid-linked peptidoglycan precursors from the inner to the outer leaflet of the cytoplasmic membrane.</text>
</comment>
<dbReference type="NCBIfam" id="TIGR01695">
    <property type="entry name" value="murJ_mviN"/>
    <property type="match status" value="1"/>
</dbReference>
<keyword evidence="10 11" id="KW-0961">Cell wall biogenesis/degradation</keyword>
<dbReference type="Pfam" id="PF03023">
    <property type="entry name" value="MurJ"/>
    <property type="match status" value="1"/>
</dbReference>
<keyword evidence="10 11" id="KW-0813">Transport</keyword>
<feature type="transmembrane region" description="Helical" evidence="10">
    <location>
        <begin position="383"/>
        <end position="402"/>
    </location>
</feature>
<evidence type="ECO:0000256" key="9">
    <source>
        <dbReference type="ARBA" id="ARBA00061532"/>
    </source>
</evidence>
<dbReference type="CDD" id="cd13123">
    <property type="entry name" value="MATE_MurJ_like"/>
    <property type="match status" value="1"/>
</dbReference>
<dbReference type="PANTHER" id="PTHR47019:SF1">
    <property type="entry name" value="LIPID II FLIPPASE MURJ"/>
    <property type="match status" value="1"/>
</dbReference>
<keyword evidence="2 10" id="KW-1003">Cell membrane</keyword>
<feature type="transmembrane region" description="Helical" evidence="10">
    <location>
        <begin position="408"/>
        <end position="429"/>
    </location>
</feature>
<sequence>MNLLKSLAAVSSITMVSRVLGFVRDTIIARIFGAGMVTDAFFIAFKLPNLLRRIFAEGAFSQAFVPILAEYKSQQGEEATRTFVAYVAGLLTLALALVTVAGILAAPWVIWATAPGFADTPEKFQLTTDLLRVTFPYILLISLSSFVGAILNTYNRFSVPAFTPTLLNVSMILFALFLTPYFDPPVMALGWAVLAGGLAQLLYQLPHLKKLGLLVLPRVSLRDTGAVRVMKQMLPAILGVSVSQISLIINTIFASFLVAGSVSWMYYADRLMELPSGVLGVALGTILLPTLAKTYANKDRHEYSRILDWGLRLCFVLVLPCAVALALLAEPLTVALFQYGKFSALDAAMTQRALIAYSIGLLGIILIKVLAPGFYAQQNIRTPVKIAIFTLVATQVFNLLLISHLQHAGLALAISLGACLNAGLLYWKLRQQDLFQPQPGWTAFLCKLGVAVLAMAGVLLVMLQYMPAWADGQMLERFLRLGLLVLTGVLVYFGMLLAMGFRLKDFARRGLA</sequence>
<evidence type="ECO:0000256" key="6">
    <source>
        <dbReference type="ARBA" id="ARBA00022989"/>
    </source>
</evidence>
<dbReference type="HOGENOM" id="CLU_006797_5_3_6"/>
<dbReference type="PIRSF" id="PIRSF002869">
    <property type="entry name" value="MviN"/>
    <property type="match status" value="1"/>
</dbReference>
<feature type="transmembrane region" description="Helical" evidence="10">
    <location>
        <begin position="274"/>
        <end position="292"/>
    </location>
</feature>
<dbReference type="EMBL" id="CP009533">
    <property type="protein sequence ID" value="AIS19507.1"/>
    <property type="molecule type" value="Genomic_DNA"/>
</dbReference>
<dbReference type="UniPathway" id="UPA00219"/>
<feature type="transmembrane region" description="Helical" evidence="10">
    <location>
        <begin position="130"/>
        <end position="154"/>
    </location>
</feature>
<keyword evidence="13" id="KW-1185">Reference proteome</keyword>
<evidence type="ECO:0000313" key="13">
    <source>
        <dbReference type="Proteomes" id="UP000029499"/>
    </source>
</evidence>
<dbReference type="PRINTS" id="PR01806">
    <property type="entry name" value="VIRFACTRMVIN"/>
</dbReference>
<keyword evidence="5 10" id="KW-0573">Peptidoglycan synthesis</keyword>
<feature type="transmembrane region" description="Helical" evidence="10">
    <location>
        <begin position="354"/>
        <end position="371"/>
    </location>
</feature>
<feature type="transmembrane region" description="Helical" evidence="10">
    <location>
        <begin position="478"/>
        <end position="501"/>
    </location>
</feature>
<dbReference type="HAMAP" id="MF_02078">
    <property type="entry name" value="MurJ_MviN"/>
    <property type="match status" value="1"/>
</dbReference>
<dbReference type="GO" id="GO:0015648">
    <property type="term" value="F:lipid-linked peptidoglycan transporter activity"/>
    <property type="evidence" value="ECO:0007669"/>
    <property type="project" value="UniProtKB-UniRule"/>
</dbReference>
<keyword evidence="7 10" id="KW-0472">Membrane</keyword>
<evidence type="ECO:0000256" key="2">
    <source>
        <dbReference type="ARBA" id="ARBA00022475"/>
    </source>
</evidence>
<proteinExistence type="inferred from homology"/>
<dbReference type="InterPro" id="IPR051050">
    <property type="entry name" value="Lipid_II_flippase_MurJ/MviN"/>
</dbReference>
<evidence type="ECO:0000256" key="11">
    <source>
        <dbReference type="PIRNR" id="PIRNR002869"/>
    </source>
</evidence>
<keyword evidence="3 10" id="KW-0812">Transmembrane</keyword>
<comment type="similarity">
    <text evidence="9 10 11">Belongs to the MurJ/MviN family.</text>
</comment>
<keyword evidence="4 10" id="KW-0133">Cell shape</keyword>
<feature type="transmembrane region" description="Helical" evidence="10">
    <location>
        <begin position="161"/>
        <end position="182"/>
    </location>
</feature>
<comment type="pathway">
    <text evidence="10">Cell wall biogenesis; peptidoglycan biosynthesis.</text>
</comment>
<gene>
    <name evidence="10" type="primary">murJ</name>
    <name evidence="12" type="ORF">LT40_19760</name>
</gene>
<accession>A0A089YYI0</accession>
<feature type="transmembrane region" description="Helical" evidence="10">
    <location>
        <begin position="441"/>
        <end position="466"/>
    </location>
</feature>
<evidence type="ECO:0000256" key="1">
    <source>
        <dbReference type="ARBA" id="ARBA00004651"/>
    </source>
</evidence>
<dbReference type="RefSeq" id="WP_043193849.1">
    <property type="nucleotide sequence ID" value="NZ_CP009533.1"/>
</dbReference>
<reference evidence="12 13" key="1">
    <citation type="journal article" date="2015" name="J. Biotechnol.">
        <title>Complete genome sequence of Pseudomonas rhizosphaerae IH5T (=DSM 16299T), a phosphate-solubilizing rhizobacterium for bacterial biofertilizer.</title>
        <authorList>
            <person name="Kwak Y."/>
            <person name="Jung B.K."/>
            <person name="Shin J.H."/>
        </authorList>
    </citation>
    <scope>NUCLEOTIDE SEQUENCE [LARGE SCALE GENOMIC DNA]</scope>
    <source>
        <strain evidence="12">DSM 16299</strain>
    </source>
</reference>
<dbReference type="KEGG" id="prh:LT40_19760"/>
<evidence type="ECO:0000256" key="4">
    <source>
        <dbReference type="ARBA" id="ARBA00022960"/>
    </source>
</evidence>